<evidence type="ECO:0000256" key="3">
    <source>
        <dbReference type="PIRSR" id="PIRSR606689-1"/>
    </source>
</evidence>
<feature type="binding site" evidence="3">
    <location>
        <begin position="129"/>
        <end position="132"/>
    </location>
    <ligand>
        <name>GTP</name>
        <dbReference type="ChEBI" id="CHEBI:37565"/>
    </ligand>
</feature>
<dbReference type="PROSITE" id="PS51419">
    <property type="entry name" value="RAB"/>
    <property type="match status" value="1"/>
</dbReference>
<evidence type="ECO:0000313" key="5">
    <source>
        <dbReference type="EMBL" id="EST43667.1"/>
    </source>
</evidence>
<dbReference type="NCBIfam" id="TIGR00231">
    <property type="entry name" value="small_GTP"/>
    <property type="match status" value="1"/>
</dbReference>
<feature type="binding site" evidence="4">
    <location>
        <position position="24"/>
    </location>
    <ligand>
        <name>Mg(2+)</name>
        <dbReference type="ChEBI" id="CHEBI:18420"/>
    </ligand>
</feature>
<keyword evidence="1 3" id="KW-0547">Nucleotide-binding</keyword>
<dbReference type="SMART" id="SM00178">
    <property type="entry name" value="SAR"/>
    <property type="match status" value="1"/>
</dbReference>
<sequence>MGKQKPSQKPYEVMFIGVDNAGKSTIIKQACGDESLLACHPTMGCDSRMFCHEIESKKCKPVFQKFYLVDLGGHSRIRDIWSRYYQTSVGVVFVFDAADESRFNEVRETFNNIIMQKELEKTPILVIANKQDLDAKIKDEFDFFNTFKFKLKGKYKFVSGSATDINDKSIRAGVHWLFDQCMANSQLIQNAQKAVKDLQNGNKFAGLTVEQKFALQDQIAAKNDQIDMEKKLETQRSEGLLATQLDVTHSGIEFQEDRVKTPHIGEKSYVQTPDKLIGPDSSRDNKIKDLASKVDGETKPVKIKKLLPGEF</sequence>
<dbReference type="GO" id="GO:0005525">
    <property type="term" value="F:GTP binding"/>
    <property type="evidence" value="ECO:0007669"/>
    <property type="project" value="UniProtKB-KW"/>
</dbReference>
<keyword evidence="4" id="KW-0460">Magnesium</keyword>
<dbReference type="InterPro" id="IPR006689">
    <property type="entry name" value="Small_GTPase_ARF/SAR"/>
</dbReference>
<evidence type="ECO:0000256" key="4">
    <source>
        <dbReference type="PIRSR" id="PIRSR606689-2"/>
    </source>
</evidence>
<dbReference type="SUPFAM" id="SSF52540">
    <property type="entry name" value="P-loop containing nucleoside triphosphate hydrolases"/>
    <property type="match status" value="1"/>
</dbReference>
<dbReference type="PANTHER" id="PTHR46090">
    <property type="entry name" value="ADP-RIBOSYLATION FACTOR-LIKE PROTEIN 13B"/>
    <property type="match status" value="1"/>
</dbReference>
<proteinExistence type="predicted"/>
<dbReference type="GO" id="GO:0003924">
    <property type="term" value="F:GTPase activity"/>
    <property type="evidence" value="ECO:0007669"/>
    <property type="project" value="InterPro"/>
</dbReference>
<dbReference type="PROSITE" id="PS51417">
    <property type="entry name" value="ARF"/>
    <property type="match status" value="1"/>
</dbReference>
<dbReference type="AlphaFoldDB" id="V6LGN6"/>
<dbReference type="InterPro" id="IPR051995">
    <property type="entry name" value="Ciliary_GTPase"/>
</dbReference>
<feature type="binding site" evidence="3">
    <location>
        <begin position="17"/>
        <end position="24"/>
    </location>
    <ligand>
        <name>GTP</name>
        <dbReference type="ChEBI" id="CHEBI:37565"/>
    </ligand>
</feature>
<dbReference type="Gene3D" id="3.40.50.300">
    <property type="entry name" value="P-loop containing nucleotide triphosphate hydrolases"/>
    <property type="match status" value="1"/>
</dbReference>
<evidence type="ECO:0000256" key="2">
    <source>
        <dbReference type="ARBA" id="ARBA00023134"/>
    </source>
</evidence>
<dbReference type="Pfam" id="PF00025">
    <property type="entry name" value="Arf"/>
    <property type="match status" value="1"/>
</dbReference>
<evidence type="ECO:0000313" key="7">
    <source>
        <dbReference type="Proteomes" id="UP000018208"/>
    </source>
</evidence>
<gene>
    <name evidence="5" type="ORF">SS50377_16710</name>
    <name evidence="6" type="ORF">SS50377_21000</name>
</gene>
<dbReference type="Proteomes" id="UP000018208">
    <property type="component" value="Unassembled WGS sequence"/>
</dbReference>
<dbReference type="EMBL" id="KI546135">
    <property type="protein sequence ID" value="EST43667.1"/>
    <property type="molecule type" value="Genomic_DNA"/>
</dbReference>
<reference evidence="6" key="2">
    <citation type="submission" date="2020-12" db="EMBL/GenBank/DDBJ databases">
        <title>New Spironucleus salmonicida genome in near-complete chromosomes.</title>
        <authorList>
            <person name="Xu F."/>
            <person name="Kurt Z."/>
            <person name="Jimenez-Gonzalez A."/>
            <person name="Astvaldsson A."/>
            <person name="Andersson J.O."/>
            <person name="Svard S.G."/>
        </authorList>
    </citation>
    <scope>NUCLEOTIDE SEQUENCE</scope>
    <source>
        <strain evidence="6">ATCC 50377</strain>
    </source>
</reference>
<dbReference type="VEuPathDB" id="GiardiaDB:SS50377_21000"/>
<dbReference type="OrthoDB" id="414781at2759"/>
<feature type="binding site" evidence="3">
    <location>
        <position position="73"/>
    </location>
    <ligand>
        <name>GTP</name>
        <dbReference type="ChEBI" id="CHEBI:37565"/>
    </ligand>
</feature>
<dbReference type="PANTHER" id="PTHR46090:SF2">
    <property type="entry name" value="ADP-RIBOSYLATION FACTOR-LIKE PROTEIN 13B"/>
    <property type="match status" value="1"/>
</dbReference>
<keyword evidence="7" id="KW-1185">Reference proteome</keyword>
<evidence type="ECO:0000313" key="6">
    <source>
        <dbReference type="EMBL" id="KAH0577646.1"/>
    </source>
</evidence>
<protein>
    <submittedName>
        <fullName evidence="5">ADP-ribosylation factor</fullName>
    </submittedName>
</protein>
<dbReference type="SMART" id="SM00177">
    <property type="entry name" value="ARF"/>
    <property type="match status" value="1"/>
</dbReference>
<keyword evidence="2 3" id="KW-0342">GTP-binding</keyword>
<dbReference type="SMART" id="SM00175">
    <property type="entry name" value="RAB"/>
    <property type="match status" value="1"/>
</dbReference>
<dbReference type="InterPro" id="IPR005225">
    <property type="entry name" value="Small_GTP-bd"/>
</dbReference>
<accession>V6LGN6</accession>
<dbReference type="InterPro" id="IPR027417">
    <property type="entry name" value="P-loop_NTPase"/>
</dbReference>
<dbReference type="EMBL" id="AUWU02000001">
    <property type="protein sequence ID" value="KAH0577646.1"/>
    <property type="molecule type" value="Genomic_DNA"/>
</dbReference>
<feature type="binding site" evidence="4">
    <location>
        <position position="42"/>
    </location>
    <ligand>
        <name>Mg(2+)</name>
        <dbReference type="ChEBI" id="CHEBI:18420"/>
    </ligand>
</feature>
<dbReference type="GO" id="GO:0046872">
    <property type="term" value="F:metal ion binding"/>
    <property type="evidence" value="ECO:0007669"/>
    <property type="project" value="UniProtKB-KW"/>
</dbReference>
<name>V6LGN6_9EUKA</name>
<reference evidence="5 6" key="1">
    <citation type="journal article" date="2014" name="PLoS Genet.">
        <title>The Genome of Spironucleus salmonicida Highlights a Fish Pathogen Adapted to Fluctuating Environments.</title>
        <authorList>
            <person name="Xu F."/>
            <person name="Jerlstrom-Hultqvist J."/>
            <person name="Einarsson E."/>
            <person name="Astvaldsson A."/>
            <person name="Svard S.G."/>
            <person name="Andersson J.O."/>
        </authorList>
    </citation>
    <scope>NUCLEOTIDE SEQUENCE</scope>
    <source>
        <strain evidence="6">ATCC 50377</strain>
    </source>
</reference>
<evidence type="ECO:0000256" key="1">
    <source>
        <dbReference type="ARBA" id="ARBA00022741"/>
    </source>
</evidence>
<keyword evidence="4" id="KW-0479">Metal-binding</keyword>
<organism evidence="5">
    <name type="scientific">Spironucleus salmonicida</name>
    <dbReference type="NCBI Taxonomy" id="348837"/>
    <lineage>
        <taxon>Eukaryota</taxon>
        <taxon>Metamonada</taxon>
        <taxon>Diplomonadida</taxon>
        <taxon>Hexamitidae</taxon>
        <taxon>Hexamitinae</taxon>
        <taxon>Spironucleus</taxon>
    </lineage>
</organism>